<dbReference type="WBParaSite" id="jg24757">
    <property type="protein sequence ID" value="jg24757"/>
    <property type="gene ID" value="jg24757"/>
</dbReference>
<dbReference type="Proteomes" id="UP000887574">
    <property type="component" value="Unplaced"/>
</dbReference>
<name>A0A915E030_9BILA</name>
<reference evidence="2" key="1">
    <citation type="submission" date="2022-11" db="UniProtKB">
        <authorList>
            <consortium name="WormBaseParasite"/>
        </authorList>
    </citation>
    <scope>IDENTIFICATION</scope>
</reference>
<evidence type="ECO:0000313" key="2">
    <source>
        <dbReference type="WBParaSite" id="jg24757"/>
    </source>
</evidence>
<organism evidence="1 2">
    <name type="scientific">Ditylenchus dipsaci</name>
    <dbReference type="NCBI Taxonomy" id="166011"/>
    <lineage>
        <taxon>Eukaryota</taxon>
        <taxon>Metazoa</taxon>
        <taxon>Ecdysozoa</taxon>
        <taxon>Nematoda</taxon>
        <taxon>Chromadorea</taxon>
        <taxon>Rhabditida</taxon>
        <taxon>Tylenchina</taxon>
        <taxon>Tylenchomorpha</taxon>
        <taxon>Sphaerularioidea</taxon>
        <taxon>Anguinidae</taxon>
        <taxon>Anguininae</taxon>
        <taxon>Ditylenchus</taxon>
    </lineage>
</organism>
<keyword evidence="1" id="KW-1185">Reference proteome</keyword>
<accession>A0A915E030</accession>
<dbReference type="AlphaFoldDB" id="A0A915E030"/>
<protein>
    <submittedName>
        <fullName evidence="2">Uncharacterized protein</fullName>
    </submittedName>
</protein>
<sequence length="187" mass="21961">MSIKDIGANNEDPVKSIRNHPGMYDHLKKKLKALLWEDPEEMIKIQSLSDKTKDEVFGSFLQYLEDIKNNEALISTDYFAKVFILISFCSEELLTIKYDRYIYSKEDRVEYKQSFQDGFNSEDRFQNIVSMLQGNWQKDFEAAMVNNTRLHYYSQSVACVVRLYDSQDLLPIEMLVIQKLVEEALKT</sequence>
<proteinExistence type="predicted"/>
<evidence type="ECO:0000313" key="1">
    <source>
        <dbReference type="Proteomes" id="UP000887574"/>
    </source>
</evidence>